<protein>
    <recommendedName>
        <fullName evidence="4">DUF4190 domain-containing protein</fullName>
    </recommendedName>
</protein>
<keyword evidence="3" id="KW-1185">Reference proteome</keyword>
<dbReference type="eggNOG" id="ENOG5033A46">
    <property type="taxonomic scope" value="Bacteria"/>
</dbReference>
<feature type="transmembrane region" description="Helical" evidence="1">
    <location>
        <begin position="54"/>
        <end position="83"/>
    </location>
</feature>
<dbReference type="Proteomes" id="UP000016662">
    <property type="component" value="Unassembled WGS sequence"/>
</dbReference>
<dbReference type="EMBL" id="AWVF01000312">
    <property type="protein sequence ID" value="ERJ91443.1"/>
    <property type="molecule type" value="Genomic_DNA"/>
</dbReference>
<dbReference type="HOGENOM" id="CLU_2425104_0_0_9"/>
<evidence type="ECO:0000256" key="1">
    <source>
        <dbReference type="SAM" id="Phobius"/>
    </source>
</evidence>
<comment type="caution">
    <text evidence="2">The sequence shown here is derived from an EMBL/GenBank/DDBJ whole genome shotgun (WGS) entry which is preliminary data.</text>
</comment>
<sequence>MNQKNGKAVAALVLGIVSLLGLCIPLAGIICGIIAIILAVMAKKEGSTDGKQKAGMILGIIGIVISIIMWIVNAVILAGSGILDQISSSIS</sequence>
<dbReference type="PATRIC" id="fig|411473.3.peg.2152"/>
<keyword evidence="1" id="KW-1133">Transmembrane helix</keyword>
<dbReference type="Pfam" id="PF07666">
    <property type="entry name" value="MpPF26"/>
    <property type="match status" value="1"/>
</dbReference>
<dbReference type="AlphaFoldDB" id="U2LWG4"/>
<evidence type="ECO:0000313" key="3">
    <source>
        <dbReference type="Proteomes" id="UP000016662"/>
    </source>
</evidence>
<evidence type="ECO:0008006" key="4">
    <source>
        <dbReference type="Google" id="ProtNLM"/>
    </source>
</evidence>
<organism evidence="2 3">
    <name type="scientific">Ruminococcus callidus ATCC 27760</name>
    <dbReference type="NCBI Taxonomy" id="411473"/>
    <lineage>
        <taxon>Bacteria</taxon>
        <taxon>Bacillati</taxon>
        <taxon>Bacillota</taxon>
        <taxon>Clostridia</taxon>
        <taxon>Eubacteriales</taxon>
        <taxon>Oscillospiraceae</taxon>
        <taxon>Ruminococcus</taxon>
    </lineage>
</organism>
<dbReference type="GeneID" id="93693286"/>
<proteinExistence type="predicted"/>
<name>U2LWG4_9FIRM</name>
<gene>
    <name evidence="2" type="ORF">RUMCAL_02575</name>
</gene>
<dbReference type="RefSeq" id="WP_021680747.1">
    <property type="nucleotide sequence ID" value="NZ_KI260304.1"/>
</dbReference>
<reference evidence="2 3" key="1">
    <citation type="submission" date="2013-07" db="EMBL/GenBank/DDBJ databases">
        <authorList>
            <person name="Weinstock G."/>
            <person name="Sodergren E."/>
            <person name="Wylie T."/>
            <person name="Fulton L."/>
            <person name="Fulton R."/>
            <person name="Fronick C."/>
            <person name="O'Laughlin M."/>
            <person name="Godfrey J."/>
            <person name="Miner T."/>
            <person name="Herter B."/>
            <person name="Appelbaum E."/>
            <person name="Cordes M."/>
            <person name="Lek S."/>
            <person name="Wollam A."/>
            <person name="Pepin K.H."/>
            <person name="Palsikar V.B."/>
            <person name="Mitreva M."/>
            <person name="Wilson R.K."/>
        </authorList>
    </citation>
    <scope>NUCLEOTIDE SEQUENCE [LARGE SCALE GENOMIC DNA]</scope>
    <source>
        <strain evidence="2 3">ATCC 27760</strain>
    </source>
</reference>
<evidence type="ECO:0000313" key="2">
    <source>
        <dbReference type="EMBL" id="ERJ91443.1"/>
    </source>
</evidence>
<dbReference type="STRING" id="411473.RUMCAL_02575"/>
<dbReference type="InterPro" id="IPR011655">
    <property type="entry name" value="MpPF26"/>
</dbReference>
<keyword evidence="1" id="KW-0812">Transmembrane</keyword>
<keyword evidence="1" id="KW-0472">Membrane</keyword>
<accession>U2LWG4</accession>
<feature type="transmembrane region" description="Helical" evidence="1">
    <location>
        <begin position="12"/>
        <end position="42"/>
    </location>
</feature>